<accession>A0A6A4V883</accession>
<sequence>MAAASEGVWSPFVELLRLVNAVLVHKDVGQLPELETALRRHKTNFINLLKNPAPSAKDRAELQQATKEGISVGGEPPQLLPQLAVDEAIIISDLFQLNERAALHLLQTGEAQRPHYPGLTRGLVAILLYYDGRRALVTALKTLVQARKGISWTTDLPENISIMITKYTDEILEENMLNKLLELLPTLDWERDLQRLNAARALGSARYLRQLSELHEQTRQALADTALCWAAQVPLSLPLTKRLMEHVRKMKVTGSAGELGNVELTLLMALLYSVSAARVLRRPDADELLGTLPLLADPEFASWLHRELAEGDAAGWQTPELRAVLQFAWAMTLSSLRPLQIDALADFTEQDEKTTELSIRNKVFLHIREKIIANKMFHSEEFFVRHVHDLMSEMLVAMPLKVKELRNRADEAARTIQMNQKEGLQPPADLPQDFEHLLRLLTALYEKDPLALGLSQDYWASEGATQRQVYLHKFVRVAGDLLPPPLYVPYADLLAALASSPATAPHCYSLLSATGSGSPLSITQIFSSLHQYYSRLMHETPSVSRADAYSGMPVTASKGITAQELKSMLAGLRLIRVIAENDASSRLVMCETPSWPPLVVMLRLQTCAAPGTLKAQLLRTLAALARAPEVAQALWQGLEQAQILQTTQVMPGQQARGIKMELEEVEARAEQFPQTRAFLGLLSVLVEAGVPASLGAGLRAPGIHPYVAFVIHDVLLNFDSRAYKDPTEKYVVAGDCLEILLKLVDAYDPTASELGLTITGELTSGQTAPGASIVLQLMQRSKLLKQVLFVLDEACRRLGEYRDSPGRSGLERSSLLALRLLEAVLRQQPAVLTALRQPQLPQQPEAPLLPGLELQLLAANPRTGASDLMVMFARYLGFSAWLPEQAASAAGVLSQVCRRATAQEQLVALFSGDPDTQAEVTYAFVECLDADAPEEAECAAHVARCHVLDLLTACLRLPAGPTVAHLLLGLAGGVGLQAPGVLGTARTCLHAVLAQLTAGLTATVPPSIGERCPAVADKAYEVIYLLCAAPSTSEQTLRYLRSTYDFIYGQLRPLPTAASAELPRLRHLTWLLRLLALELKVLAAGQQRSPLARLTGLLLSSTPAAGPQMDLTGLDISLTLSQTLTGAAARQASSTQRRKMLALLDQVSFSHEPVQPPDWEYFNPAQVEQVIKSCEEPGPARQVDIKRLNAVLNAELAALQGTAALSQRHYIVQEIKSVLEYCVRRNEQSRWLQASADCVESWRQVLEVLLTAVPANLLSDQPDQVIMDVSRHILNKTLDTESVPQLTSPLAGTLLLLMTSLRSVSSSTGGSGGQSHQPAGRLVTLRGIVDSLLRPDPGRRARQRTRVNLYGALLHLLSAAGAAGPGLTEACREYGRALVETVCRDACGGHDVCRMLAMCSLDALLRMDSLWLEHLSGHGYLDALAESLQADDAPLRGLLVPQPQDLRPLYLYESKMSLLCRVALVPDGARTLLQTRLMVRLSDLTALDCWPHRSAPAGVVERYRLVARPALRLCLCVLAALGRENQSAVAQVNHFLLSHLDMVTSVLRHQPAELSADSLEELVLLTGVLSQTSHEDLSADVSDSQLPERRGQLSRLQQLTLAQLPRFVLSRERRRQLQQLPERQLAASPRHQATVAMLQVLSHLLLYSQGLAAPAGAARRSVRPLFSASLQTDKPPESADAAPSLGCLLHLLRCHSELLTDGCHQLELLQRQLDAAGQLDGQLLAELAGDDQLPLGERRQRAHQRLDELRTLVQRQVELSRHVLELALHLLWTHLDLYLVRSAPANQTSPAGWPYDDSMVGGDGDTAGALLSPQLLTQLKRDLPLSVTDALLSQVQDALKHPLVGRGHYSFSEAMVRRIQRVTRLHCTTG</sequence>
<dbReference type="OrthoDB" id="2019644at2759"/>
<dbReference type="Pfam" id="PF11894">
    <property type="entry name" value="Nup192"/>
    <property type="match status" value="1"/>
</dbReference>
<proteinExistence type="inferred from homology"/>
<dbReference type="InterPro" id="IPR021827">
    <property type="entry name" value="Nup186/Nup192/Nup205"/>
</dbReference>
<dbReference type="GO" id="GO:0044611">
    <property type="term" value="C:nuclear pore inner ring"/>
    <property type="evidence" value="ECO:0007669"/>
    <property type="project" value="TreeGrafter"/>
</dbReference>
<dbReference type="GO" id="GO:0017056">
    <property type="term" value="F:structural constituent of nuclear pore"/>
    <property type="evidence" value="ECO:0007669"/>
    <property type="project" value="TreeGrafter"/>
</dbReference>
<reference evidence="5 6" key="1">
    <citation type="submission" date="2019-07" db="EMBL/GenBank/DDBJ databases">
        <title>Draft genome assembly of a fouling barnacle, Amphibalanus amphitrite (Darwin, 1854): The first reference genome for Thecostraca.</title>
        <authorList>
            <person name="Kim W."/>
        </authorList>
    </citation>
    <scope>NUCLEOTIDE SEQUENCE [LARGE SCALE GENOMIC DNA]</scope>
    <source>
        <strain evidence="5">SNU_AA5</strain>
        <tissue evidence="5">Soma without cirri and trophi</tissue>
    </source>
</reference>
<comment type="similarity">
    <text evidence="2">Belongs to the NUP186/NUP192/NUP205 family.</text>
</comment>
<keyword evidence="6" id="KW-1185">Reference proteome</keyword>
<dbReference type="GO" id="GO:0006999">
    <property type="term" value="P:nuclear pore organization"/>
    <property type="evidence" value="ECO:0007669"/>
    <property type="project" value="TreeGrafter"/>
</dbReference>
<dbReference type="Proteomes" id="UP000440578">
    <property type="component" value="Unassembled WGS sequence"/>
</dbReference>
<comment type="subcellular location">
    <subcellularLocation>
        <location evidence="1">Nucleus</location>
    </subcellularLocation>
</comment>
<dbReference type="PANTHER" id="PTHR31344:SF0">
    <property type="entry name" value="NUCLEAR PORE COMPLEX PROTEIN NUP205"/>
    <property type="match status" value="1"/>
</dbReference>
<evidence type="ECO:0000256" key="4">
    <source>
        <dbReference type="ARBA" id="ARBA00023242"/>
    </source>
</evidence>
<evidence type="ECO:0000256" key="3">
    <source>
        <dbReference type="ARBA" id="ARBA00022448"/>
    </source>
</evidence>
<dbReference type="EMBL" id="VIIS01002194">
    <property type="protein sequence ID" value="KAF0287390.1"/>
    <property type="molecule type" value="Genomic_DNA"/>
</dbReference>
<gene>
    <name evidence="5" type="primary">NUP205</name>
    <name evidence="5" type="ORF">FJT64_014187</name>
</gene>
<protein>
    <submittedName>
        <fullName evidence="5">Nuclear pore complex protein Nup205</fullName>
    </submittedName>
</protein>
<dbReference type="PANTHER" id="PTHR31344">
    <property type="entry name" value="NUCLEAR PORE COMPLEX PROTEIN NUP205"/>
    <property type="match status" value="1"/>
</dbReference>
<evidence type="ECO:0000256" key="1">
    <source>
        <dbReference type="ARBA" id="ARBA00004123"/>
    </source>
</evidence>
<evidence type="ECO:0000313" key="5">
    <source>
        <dbReference type="EMBL" id="KAF0287390.1"/>
    </source>
</evidence>
<keyword evidence="4" id="KW-0539">Nucleus</keyword>
<keyword evidence="3" id="KW-0813">Transport</keyword>
<comment type="caution">
    <text evidence="5">The sequence shown here is derived from an EMBL/GenBank/DDBJ whole genome shotgun (WGS) entry which is preliminary data.</text>
</comment>
<evidence type="ECO:0000313" key="6">
    <source>
        <dbReference type="Proteomes" id="UP000440578"/>
    </source>
</evidence>
<name>A0A6A4V883_AMPAM</name>
<evidence type="ECO:0000256" key="2">
    <source>
        <dbReference type="ARBA" id="ARBA00005892"/>
    </source>
</evidence>
<organism evidence="5 6">
    <name type="scientific">Amphibalanus amphitrite</name>
    <name type="common">Striped barnacle</name>
    <name type="synonym">Balanus amphitrite</name>
    <dbReference type="NCBI Taxonomy" id="1232801"/>
    <lineage>
        <taxon>Eukaryota</taxon>
        <taxon>Metazoa</taxon>
        <taxon>Ecdysozoa</taxon>
        <taxon>Arthropoda</taxon>
        <taxon>Crustacea</taxon>
        <taxon>Multicrustacea</taxon>
        <taxon>Cirripedia</taxon>
        <taxon>Thoracica</taxon>
        <taxon>Thoracicalcarea</taxon>
        <taxon>Balanomorpha</taxon>
        <taxon>Balanoidea</taxon>
        <taxon>Balanidae</taxon>
        <taxon>Amphibalaninae</taxon>
        <taxon>Amphibalanus</taxon>
    </lineage>
</organism>